<dbReference type="PANTHER" id="PTHR37299:SF1">
    <property type="entry name" value="STAGE 0 SPORULATION PROTEIN A HOMOLOG"/>
    <property type="match status" value="1"/>
</dbReference>
<organism evidence="3 4">
    <name type="scientific">Dokdonia pacifica</name>
    <dbReference type="NCBI Taxonomy" id="1627892"/>
    <lineage>
        <taxon>Bacteria</taxon>
        <taxon>Pseudomonadati</taxon>
        <taxon>Bacteroidota</taxon>
        <taxon>Flavobacteriia</taxon>
        <taxon>Flavobacteriales</taxon>
        <taxon>Flavobacteriaceae</taxon>
        <taxon>Dokdonia</taxon>
    </lineage>
</organism>
<dbReference type="Pfam" id="PF04397">
    <property type="entry name" value="LytTR"/>
    <property type="match status" value="1"/>
</dbReference>
<dbReference type="Gene3D" id="3.40.50.2300">
    <property type="match status" value="1"/>
</dbReference>
<dbReference type="AlphaFoldDB" id="A0A239DCD6"/>
<evidence type="ECO:0000256" key="1">
    <source>
        <dbReference type="PROSITE-ProRule" id="PRU00169"/>
    </source>
</evidence>
<dbReference type="SMART" id="SM00850">
    <property type="entry name" value="LytTR"/>
    <property type="match status" value="1"/>
</dbReference>
<dbReference type="Gene3D" id="2.40.50.1020">
    <property type="entry name" value="LytTr DNA-binding domain"/>
    <property type="match status" value="1"/>
</dbReference>
<keyword evidence="1" id="KW-0597">Phosphoprotein</keyword>
<accession>A0A239DCD6</accession>
<feature type="domain" description="Response regulatory" evidence="2">
    <location>
        <begin position="2"/>
        <end position="114"/>
    </location>
</feature>
<dbReference type="InterPro" id="IPR007492">
    <property type="entry name" value="LytTR_DNA-bd_dom"/>
</dbReference>
<dbReference type="Pfam" id="PF00072">
    <property type="entry name" value="Response_reg"/>
    <property type="match status" value="1"/>
</dbReference>
<sequence length="250" mass="29093">MHILIIEDEIPAFEKLRLYIAHYLKGDFTYDWARSITETHHFLETHSYSIIFSDIQLLDGLSFEVFEKTTLKTPIIFCSAYDAFLLDAFKSNGIAYILKPYTQEDINQAFSKYTSLFTEQINPQVYTDIKHTLSDVKDTYKKRFVIKSKKGLHILESAQIALIHAEGDFCKLIDCDGHTHLYSQNIGNIYAVLDPHQFFRINRSQVIQLSYILKMESHFKNRLVLSMKGLKDKVMTSSGTTANFRLWLDR</sequence>
<name>A0A239DCD6_9FLAO</name>
<proteinExistence type="predicted"/>
<dbReference type="SUPFAM" id="SSF52172">
    <property type="entry name" value="CheY-like"/>
    <property type="match status" value="1"/>
</dbReference>
<dbReference type="InterPro" id="IPR011006">
    <property type="entry name" value="CheY-like_superfamily"/>
</dbReference>
<dbReference type="InterPro" id="IPR046947">
    <property type="entry name" value="LytR-like"/>
</dbReference>
<evidence type="ECO:0000313" key="3">
    <source>
        <dbReference type="EMBL" id="SNS29990.1"/>
    </source>
</evidence>
<keyword evidence="4" id="KW-1185">Reference proteome</keyword>
<protein>
    <submittedName>
        <fullName evidence="3">Two component transcriptional regulator, LytTR family</fullName>
    </submittedName>
</protein>
<dbReference type="SMART" id="SM00448">
    <property type="entry name" value="REC"/>
    <property type="match status" value="1"/>
</dbReference>
<dbReference type="OrthoDB" id="2168082at2"/>
<dbReference type="InterPro" id="IPR001789">
    <property type="entry name" value="Sig_transdc_resp-reg_receiver"/>
</dbReference>
<dbReference type="EMBL" id="FZNY01000010">
    <property type="protein sequence ID" value="SNS29990.1"/>
    <property type="molecule type" value="Genomic_DNA"/>
</dbReference>
<gene>
    <name evidence="3" type="ORF">SAMN06265376_11098</name>
</gene>
<evidence type="ECO:0000259" key="2">
    <source>
        <dbReference type="PROSITE" id="PS50110"/>
    </source>
</evidence>
<evidence type="ECO:0000313" key="4">
    <source>
        <dbReference type="Proteomes" id="UP000198379"/>
    </source>
</evidence>
<dbReference type="RefSeq" id="WP_089373722.1">
    <property type="nucleotide sequence ID" value="NZ_BMEP01000010.1"/>
</dbReference>
<dbReference type="PROSITE" id="PS50110">
    <property type="entry name" value="RESPONSE_REGULATORY"/>
    <property type="match status" value="1"/>
</dbReference>
<dbReference type="PANTHER" id="PTHR37299">
    <property type="entry name" value="TRANSCRIPTIONAL REGULATOR-RELATED"/>
    <property type="match status" value="1"/>
</dbReference>
<dbReference type="GO" id="GO:0003677">
    <property type="term" value="F:DNA binding"/>
    <property type="evidence" value="ECO:0007669"/>
    <property type="project" value="InterPro"/>
</dbReference>
<dbReference type="GO" id="GO:0000156">
    <property type="term" value="F:phosphorelay response regulator activity"/>
    <property type="evidence" value="ECO:0007669"/>
    <property type="project" value="InterPro"/>
</dbReference>
<reference evidence="3 4" key="1">
    <citation type="submission" date="2017-06" db="EMBL/GenBank/DDBJ databases">
        <authorList>
            <person name="Kim H.J."/>
            <person name="Triplett B.A."/>
        </authorList>
    </citation>
    <scope>NUCLEOTIDE SEQUENCE [LARGE SCALE GENOMIC DNA]</scope>
    <source>
        <strain evidence="3 4">DSM 25597</strain>
    </source>
</reference>
<dbReference type="Proteomes" id="UP000198379">
    <property type="component" value="Unassembled WGS sequence"/>
</dbReference>
<feature type="modified residue" description="4-aspartylphosphate" evidence="1">
    <location>
        <position position="54"/>
    </location>
</feature>